<proteinExistence type="inferred from homology"/>
<evidence type="ECO:0000256" key="10">
    <source>
        <dbReference type="ARBA" id="ARBA00023136"/>
    </source>
</evidence>
<evidence type="ECO:0000313" key="14">
    <source>
        <dbReference type="Proteomes" id="UP000887565"/>
    </source>
</evidence>
<dbReference type="InterPro" id="IPR025770">
    <property type="entry name" value="PPMT_MeTrfase"/>
</dbReference>
<reference evidence="15" key="1">
    <citation type="submission" date="2022-11" db="UniProtKB">
        <authorList>
            <consortium name="WormBaseParasite"/>
        </authorList>
    </citation>
    <scope>IDENTIFICATION</scope>
</reference>
<comment type="subcellular location">
    <subcellularLocation>
        <location evidence="13">Endoplasmic reticulum membrane</location>
        <topology evidence="13">Multi-pass membrane protein</topology>
    </subcellularLocation>
    <subcellularLocation>
        <location evidence="2">Membrane</location>
        <topology evidence="2">Multi-pass membrane protein</topology>
    </subcellularLocation>
</comment>
<evidence type="ECO:0000256" key="5">
    <source>
        <dbReference type="ARBA" id="ARBA00022603"/>
    </source>
</evidence>
<dbReference type="GO" id="GO:0005789">
    <property type="term" value="C:endoplasmic reticulum membrane"/>
    <property type="evidence" value="ECO:0007669"/>
    <property type="project" value="UniProtKB-SubCell"/>
</dbReference>
<feature type="transmembrane region" description="Helical" evidence="13">
    <location>
        <begin position="304"/>
        <end position="327"/>
    </location>
</feature>
<evidence type="ECO:0000256" key="1">
    <source>
        <dbReference type="ARBA" id="ARBA00001450"/>
    </source>
</evidence>
<evidence type="ECO:0000256" key="12">
    <source>
        <dbReference type="ARBA" id="ARBA00023656"/>
    </source>
</evidence>
<accession>A0A915K185</accession>
<dbReference type="Gene3D" id="1.20.120.1630">
    <property type="match status" value="1"/>
</dbReference>
<feature type="transmembrane region" description="Helical" evidence="13">
    <location>
        <begin position="121"/>
        <end position="142"/>
    </location>
</feature>
<evidence type="ECO:0000256" key="7">
    <source>
        <dbReference type="ARBA" id="ARBA00022691"/>
    </source>
</evidence>
<comment type="similarity">
    <text evidence="3 13">Belongs to the class VI-like SAM-binding methyltransferase superfamily. Isoprenylcysteine carboxyl methyltransferase family.</text>
</comment>
<keyword evidence="8 13" id="KW-0812">Transmembrane</keyword>
<dbReference type="PROSITE" id="PS51564">
    <property type="entry name" value="SAM_ICMT"/>
    <property type="match status" value="1"/>
</dbReference>
<dbReference type="AlphaFoldDB" id="A0A915K185"/>
<sequence>MIRISVSSSKASSSKSIIIKEDIPKIEVKQQPHISSIGDVPQNGITAPSPVSIIAKSDNKEADSIPTSISSLFEDALTNPFSSTTMFEHINFPYNLWMASGYYSTYLIGDSLLISVCEKGLVSRTVFVIGATVLNITPLIFAWYNRNSSNYWPIIWRSAFLGSIGAGGVYAVLNSSAHKSIGVYAIILSFFHFSEYFCVAFSNPMTCSTDSFLLNHSLEYGAAVLASVIEYSLESFFVSGIKNVVPFMIAGIVLCIFGEILRKVAMFTAGRSFTHLIASRKKSSHVLVTHGIYKFCRHPSYVGWFWWSLGTQILLSNPLCLIIYGYVSWSFFNERIYYEEETLLQFFGQQYSDYQRRVGTGLPFIRGKLRNN</sequence>
<protein>
    <recommendedName>
        <fullName evidence="12 13">Protein-S-isoprenylcysteine O-methyltransferase</fullName>
        <ecNumber evidence="4 13">2.1.1.100</ecNumber>
    </recommendedName>
</protein>
<evidence type="ECO:0000256" key="2">
    <source>
        <dbReference type="ARBA" id="ARBA00004141"/>
    </source>
</evidence>
<evidence type="ECO:0000256" key="3">
    <source>
        <dbReference type="ARBA" id="ARBA00009140"/>
    </source>
</evidence>
<keyword evidence="14" id="KW-1185">Reference proteome</keyword>
<keyword evidence="5 13" id="KW-0489">Methyltransferase</keyword>
<comment type="catalytic activity">
    <reaction evidence="1 13">
        <text>[protein]-C-terminal S-[(2E,6E)-farnesyl]-L-cysteine + S-adenosyl-L-methionine = [protein]-C-terminal S-[(2E,6E)-farnesyl]-L-cysteine methyl ester + S-adenosyl-L-homocysteine</text>
        <dbReference type="Rhea" id="RHEA:21672"/>
        <dbReference type="Rhea" id="RHEA-COMP:12125"/>
        <dbReference type="Rhea" id="RHEA-COMP:12126"/>
        <dbReference type="ChEBI" id="CHEBI:57856"/>
        <dbReference type="ChEBI" id="CHEBI:59789"/>
        <dbReference type="ChEBI" id="CHEBI:90510"/>
        <dbReference type="ChEBI" id="CHEBI:90511"/>
        <dbReference type="EC" id="2.1.1.100"/>
    </reaction>
</comment>
<dbReference type="GO" id="GO:0032259">
    <property type="term" value="P:methylation"/>
    <property type="evidence" value="ECO:0007669"/>
    <property type="project" value="UniProtKB-KW"/>
</dbReference>
<keyword evidence="10 13" id="KW-0472">Membrane</keyword>
<evidence type="ECO:0000256" key="6">
    <source>
        <dbReference type="ARBA" id="ARBA00022679"/>
    </source>
</evidence>
<dbReference type="PANTHER" id="PTHR12714">
    <property type="entry name" value="PROTEIN-S ISOPRENYLCYSTEINE O-METHYLTRANSFERASE"/>
    <property type="match status" value="1"/>
</dbReference>
<dbReference type="EC" id="2.1.1.100" evidence="4 13"/>
<dbReference type="PANTHER" id="PTHR12714:SF9">
    <property type="entry name" value="PROTEIN-S-ISOPRENYLCYSTEINE O-METHYLTRANSFERASE"/>
    <property type="match status" value="1"/>
</dbReference>
<evidence type="ECO:0000256" key="13">
    <source>
        <dbReference type="RuleBase" id="RU362022"/>
    </source>
</evidence>
<feature type="transmembrane region" description="Helical" evidence="13">
    <location>
        <begin position="244"/>
        <end position="261"/>
    </location>
</feature>
<evidence type="ECO:0000256" key="4">
    <source>
        <dbReference type="ARBA" id="ARBA00012151"/>
    </source>
</evidence>
<feature type="transmembrane region" description="Helical" evidence="13">
    <location>
        <begin position="181"/>
        <end position="202"/>
    </location>
</feature>
<feature type="transmembrane region" description="Helical" evidence="13">
    <location>
        <begin position="154"/>
        <end position="174"/>
    </location>
</feature>
<evidence type="ECO:0000313" key="15">
    <source>
        <dbReference type="WBParaSite" id="nRc.2.0.1.t31603-RA"/>
    </source>
</evidence>
<keyword evidence="7 13" id="KW-0949">S-adenosyl-L-methionine</keyword>
<dbReference type="Pfam" id="PF04140">
    <property type="entry name" value="ICMT"/>
    <property type="match status" value="1"/>
</dbReference>
<dbReference type="Proteomes" id="UP000887565">
    <property type="component" value="Unplaced"/>
</dbReference>
<evidence type="ECO:0000256" key="9">
    <source>
        <dbReference type="ARBA" id="ARBA00022989"/>
    </source>
</evidence>
<comment type="function">
    <text evidence="11">Catalyzes the post-translational methylation of isoprenylated C-terminal cysteine residues.</text>
</comment>
<dbReference type="WBParaSite" id="nRc.2.0.1.t31603-RA">
    <property type="protein sequence ID" value="nRc.2.0.1.t31603-RA"/>
    <property type="gene ID" value="nRc.2.0.1.g31603"/>
</dbReference>
<keyword evidence="6" id="KW-0808">Transferase</keyword>
<organism evidence="14 15">
    <name type="scientific">Romanomermis culicivorax</name>
    <name type="common">Nematode worm</name>
    <dbReference type="NCBI Taxonomy" id="13658"/>
    <lineage>
        <taxon>Eukaryota</taxon>
        <taxon>Metazoa</taxon>
        <taxon>Ecdysozoa</taxon>
        <taxon>Nematoda</taxon>
        <taxon>Enoplea</taxon>
        <taxon>Dorylaimia</taxon>
        <taxon>Mermithida</taxon>
        <taxon>Mermithoidea</taxon>
        <taxon>Mermithidae</taxon>
        <taxon>Romanomermis</taxon>
    </lineage>
</organism>
<dbReference type="GO" id="GO:0004671">
    <property type="term" value="F:protein C-terminal S-isoprenylcysteine carboxyl O-methyltransferase activity"/>
    <property type="evidence" value="ECO:0007669"/>
    <property type="project" value="UniProtKB-EC"/>
</dbReference>
<keyword evidence="13" id="KW-0256">Endoplasmic reticulum</keyword>
<keyword evidence="9 13" id="KW-1133">Transmembrane helix</keyword>
<name>A0A915K185_ROMCU</name>
<evidence type="ECO:0000256" key="11">
    <source>
        <dbReference type="ARBA" id="ARBA00023572"/>
    </source>
</evidence>
<dbReference type="InterPro" id="IPR007269">
    <property type="entry name" value="ICMT_MeTrfase"/>
</dbReference>
<evidence type="ECO:0000256" key="8">
    <source>
        <dbReference type="ARBA" id="ARBA00022692"/>
    </source>
</evidence>